<evidence type="ECO:0000313" key="5">
    <source>
        <dbReference type="EMBL" id="RXI32924.1"/>
    </source>
</evidence>
<evidence type="ECO:0000256" key="2">
    <source>
        <dbReference type="PROSITE-ProRule" id="PRU01213"/>
    </source>
</evidence>
<gene>
    <name evidence="4" type="ORF">AELL_0020</name>
    <name evidence="5" type="ORF">CP962_00530</name>
</gene>
<proteinExistence type="predicted"/>
<evidence type="ECO:0000259" key="3">
    <source>
        <dbReference type="PROSITE" id="PS51866"/>
    </source>
</evidence>
<dbReference type="Pfam" id="PF03459">
    <property type="entry name" value="TOBE"/>
    <property type="match status" value="1"/>
</dbReference>
<dbReference type="OrthoDB" id="5339701at2"/>
<evidence type="ECO:0000313" key="7">
    <source>
        <dbReference type="Proteomes" id="UP000290588"/>
    </source>
</evidence>
<dbReference type="AlphaFoldDB" id="A0A347U4E9"/>
<dbReference type="SUPFAM" id="SSF50331">
    <property type="entry name" value="MOP-like"/>
    <property type="match status" value="1"/>
</dbReference>
<reference evidence="5 7" key="1">
    <citation type="submission" date="2017-09" db="EMBL/GenBank/DDBJ databases">
        <title>Genomics of the genus Arcobacter.</title>
        <authorList>
            <person name="Perez-Cataluna A."/>
            <person name="Figueras M.J."/>
            <person name="Salas-Masso N."/>
        </authorList>
    </citation>
    <scope>NUCLEOTIDE SEQUENCE [LARGE SCALE GENOMIC DNA]</scope>
    <source>
        <strain evidence="5 7">CECT 7837</strain>
    </source>
</reference>
<dbReference type="InterPro" id="IPR008995">
    <property type="entry name" value="Mo/tungstate-bd_C_term_dom"/>
</dbReference>
<sequence length="133" mass="14861">MSQFIATIKKINSIDSLNIVEFSFCNQTLKMMSLDLSKDVQIDKKVKLSVNPSNIIIAKDFFGEISLSNQLVATINSIENGELLSSVILNIENIYFESIITVDSSKRMNLQKGDKVTMLIKASNLSIEEILND</sequence>
<dbReference type="InterPro" id="IPR005116">
    <property type="entry name" value="Transp-assoc_OB_typ1"/>
</dbReference>
<dbReference type="Proteomes" id="UP000262582">
    <property type="component" value="Chromosome"/>
</dbReference>
<dbReference type="RefSeq" id="WP_118915982.1">
    <property type="nucleotide sequence ID" value="NZ_CP032097.1"/>
</dbReference>
<dbReference type="EMBL" id="CP032097">
    <property type="protein sequence ID" value="AXX93727.1"/>
    <property type="molecule type" value="Genomic_DNA"/>
</dbReference>
<protein>
    <submittedName>
        <fullName evidence="4">Molybdenum-pterin binding domain-containing protein</fullName>
    </submittedName>
    <submittedName>
        <fullName evidence="5">Transporter</fullName>
    </submittedName>
</protein>
<dbReference type="GO" id="GO:0015689">
    <property type="term" value="P:molybdate ion transport"/>
    <property type="evidence" value="ECO:0007669"/>
    <property type="project" value="InterPro"/>
</dbReference>
<dbReference type="PROSITE" id="PS51866">
    <property type="entry name" value="MOP"/>
    <property type="match status" value="1"/>
</dbReference>
<dbReference type="Proteomes" id="UP000290588">
    <property type="component" value="Unassembled WGS sequence"/>
</dbReference>
<keyword evidence="6" id="KW-1185">Reference proteome</keyword>
<evidence type="ECO:0000256" key="1">
    <source>
        <dbReference type="ARBA" id="ARBA00022505"/>
    </source>
</evidence>
<organism evidence="5 7">
    <name type="scientific">Arcobacter ellisii</name>
    <dbReference type="NCBI Taxonomy" id="913109"/>
    <lineage>
        <taxon>Bacteria</taxon>
        <taxon>Pseudomonadati</taxon>
        <taxon>Campylobacterota</taxon>
        <taxon>Epsilonproteobacteria</taxon>
        <taxon>Campylobacterales</taxon>
        <taxon>Arcobacteraceae</taxon>
        <taxon>Arcobacter</taxon>
    </lineage>
</organism>
<name>A0A347U4E9_9BACT</name>
<dbReference type="InterPro" id="IPR004606">
    <property type="entry name" value="Mop_domain"/>
</dbReference>
<feature type="domain" description="Mop" evidence="3">
    <location>
        <begin position="64"/>
        <end position="129"/>
    </location>
</feature>
<dbReference type="KEGG" id="aell:AELL_0020"/>
<reference evidence="4 6" key="2">
    <citation type="submission" date="2018-08" db="EMBL/GenBank/DDBJ databases">
        <title>Complete genome of the Arcobacter ellisii type strain LMG 26155.</title>
        <authorList>
            <person name="Miller W.G."/>
            <person name="Yee E."/>
            <person name="Bono J.L."/>
        </authorList>
    </citation>
    <scope>NUCLEOTIDE SEQUENCE [LARGE SCALE GENOMIC DNA]</scope>
    <source>
        <strain evidence="4 6">LMG 26155</strain>
    </source>
</reference>
<dbReference type="EMBL" id="NXIG01000001">
    <property type="protein sequence ID" value="RXI32924.1"/>
    <property type="molecule type" value="Genomic_DNA"/>
</dbReference>
<keyword evidence="1 2" id="KW-0500">Molybdenum</keyword>
<evidence type="ECO:0000313" key="6">
    <source>
        <dbReference type="Proteomes" id="UP000262582"/>
    </source>
</evidence>
<dbReference type="Gene3D" id="2.40.50.100">
    <property type="match status" value="1"/>
</dbReference>
<accession>A0A347U4E9</accession>
<evidence type="ECO:0000313" key="4">
    <source>
        <dbReference type="EMBL" id="AXX93727.1"/>
    </source>
</evidence>